<feature type="chain" id="PRO_5042185753" evidence="1">
    <location>
        <begin position="23"/>
        <end position="145"/>
    </location>
</feature>
<accession>A0AAD2CP55</accession>
<feature type="signal peptide" evidence="1">
    <location>
        <begin position="1"/>
        <end position="22"/>
    </location>
</feature>
<dbReference type="AlphaFoldDB" id="A0AAD2CP55"/>
<organism evidence="2 3">
    <name type="scientific">Cylindrotheca closterium</name>
    <dbReference type="NCBI Taxonomy" id="2856"/>
    <lineage>
        <taxon>Eukaryota</taxon>
        <taxon>Sar</taxon>
        <taxon>Stramenopiles</taxon>
        <taxon>Ochrophyta</taxon>
        <taxon>Bacillariophyta</taxon>
        <taxon>Bacillariophyceae</taxon>
        <taxon>Bacillariophycidae</taxon>
        <taxon>Bacillariales</taxon>
        <taxon>Bacillariaceae</taxon>
        <taxon>Cylindrotheca</taxon>
    </lineage>
</organism>
<name>A0AAD2CP55_9STRA</name>
<evidence type="ECO:0000256" key="1">
    <source>
        <dbReference type="SAM" id="SignalP"/>
    </source>
</evidence>
<keyword evidence="3" id="KW-1185">Reference proteome</keyword>
<comment type="caution">
    <text evidence="2">The sequence shown here is derived from an EMBL/GenBank/DDBJ whole genome shotgun (WGS) entry which is preliminary data.</text>
</comment>
<dbReference type="EMBL" id="CAKOGP040000180">
    <property type="protein sequence ID" value="CAJ1931762.1"/>
    <property type="molecule type" value="Genomic_DNA"/>
</dbReference>
<reference evidence="2" key="1">
    <citation type="submission" date="2023-08" db="EMBL/GenBank/DDBJ databases">
        <authorList>
            <person name="Audoor S."/>
            <person name="Bilcke G."/>
        </authorList>
    </citation>
    <scope>NUCLEOTIDE SEQUENCE</scope>
</reference>
<gene>
    <name evidence="2" type="ORF">CYCCA115_LOCUS2532</name>
</gene>
<proteinExistence type="predicted"/>
<dbReference type="Proteomes" id="UP001295423">
    <property type="component" value="Unassembled WGS sequence"/>
</dbReference>
<protein>
    <submittedName>
        <fullName evidence="2">Uncharacterized protein</fullName>
    </submittedName>
</protein>
<evidence type="ECO:0000313" key="3">
    <source>
        <dbReference type="Proteomes" id="UP001295423"/>
    </source>
</evidence>
<sequence length="145" mass="16360">MVGINRLSASFIALSAWQTLSGGVVATAAASPSAADNCFQKCAFYPRKHHGAATRPASQFHNLANIALDEYEYLERTVMDCTNDSTHEEETDSEARFAYQLDNEREFLRRCESSYLLRDVQQSETKVVPSSSFYHYRYGNDITEV</sequence>
<evidence type="ECO:0000313" key="2">
    <source>
        <dbReference type="EMBL" id="CAJ1931762.1"/>
    </source>
</evidence>
<keyword evidence="1" id="KW-0732">Signal</keyword>